<feature type="compositionally biased region" description="Basic and acidic residues" evidence="1">
    <location>
        <begin position="275"/>
        <end position="300"/>
    </location>
</feature>
<proteinExistence type="predicted"/>
<evidence type="ECO:0000313" key="2">
    <source>
        <dbReference type="EMBL" id="KAL1886114.1"/>
    </source>
</evidence>
<evidence type="ECO:0000313" key="3">
    <source>
        <dbReference type="Proteomes" id="UP001583193"/>
    </source>
</evidence>
<feature type="compositionally biased region" description="Basic and acidic residues" evidence="1">
    <location>
        <begin position="334"/>
        <end position="347"/>
    </location>
</feature>
<evidence type="ECO:0000256" key="1">
    <source>
        <dbReference type="SAM" id="MobiDB-lite"/>
    </source>
</evidence>
<feature type="compositionally biased region" description="Low complexity" evidence="1">
    <location>
        <begin position="16"/>
        <end position="26"/>
    </location>
</feature>
<dbReference type="Pfam" id="PF08208">
    <property type="entry name" value="RNA_polI_A34"/>
    <property type="match status" value="1"/>
</dbReference>
<dbReference type="PANTHER" id="PTHR28155">
    <property type="entry name" value="ACR243WP"/>
    <property type="match status" value="1"/>
</dbReference>
<gene>
    <name evidence="2" type="ORF">Plec18167_000043</name>
</gene>
<protein>
    <recommendedName>
        <fullName evidence="4">DNA-directed RNA polymerase I subunit RPA34.5</fullName>
    </recommendedName>
</protein>
<dbReference type="EMBL" id="JAVDPF010000001">
    <property type="protein sequence ID" value="KAL1886114.1"/>
    <property type="molecule type" value="Genomic_DNA"/>
</dbReference>
<name>A0ABR3YFA3_9EURO</name>
<dbReference type="InterPro" id="IPR053263">
    <property type="entry name" value="Euk_RPA34_RNAP_subunit"/>
</dbReference>
<feature type="compositionally biased region" description="Low complexity" evidence="1">
    <location>
        <begin position="76"/>
        <end position="87"/>
    </location>
</feature>
<feature type="compositionally biased region" description="Basic and acidic residues" evidence="1">
    <location>
        <begin position="223"/>
        <end position="240"/>
    </location>
</feature>
<feature type="region of interest" description="Disordered" evidence="1">
    <location>
        <begin position="217"/>
        <end position="347"/>
    </location>
</feature>
<dbReference type="Proteomes" id="UP001583193">
    <property type="component" value="Unassembled WGS sequence"/>
</dbReference>
<feature type="region of interest" description="Disordered" evidence="1">
    <location>
        <begin position="1"/>
        <end position="122"/>
    </location>
</feature>
<organism evidence="2 3">
    <name type="scientific">Paecilomyces lecythidis</name>
    <dbReference type="NCBI Taxonomy" id="3004212"/>
    <lineage>
        <taxon>Eukaryota</taxon>
        <taxon>Fungi</taxon>
        <taxon>Dikarya</taxon>
        <taxon>Ascomycota</taxon>
        <taxon>Pezizomycotina</taxon>
        <taxon>Eurotiomycetes</taxon>
        <taxon>Eurotiomycetidae</taxon>
        <taxon>Eurotiales</taxon>
        <taxon>Thermoascaceae</taxon>
        <taxon>Paecilomyces</taxon>
    </lineage>
</organism>
<accession>A0ABR3YFA3</accession>
<comment type="caution">
    <text evidence="2">The sequence shown here is derived from an EMBL/GenBank/DDBJ whole genome shotgun (WGS) entry which is preliminary data.</text>
</comment>
<dbReference type="Gene3D" id="6.20.250.70">
    <property type="match status" value="1"/>
</dbReference>
<sequence>MARKSQIESPSESDDSSSSSSSVSEQTVKKSKVPESRSGTKTKSKKEPSETSGSDSSSDDEGNGGSSGSESESEDASSQSGKSSSSSPEDESDSDSPREAFRPPAGFKPLKSQRAPSSGVKSILSDLRGKQVFHITAPASLPLSSIKEVSLAKVLSGEPVLEHKGVKYGIPADTISQQDADEKILLAYDEKTQTYYNTSIGNIQSYNLQELVSLPNGTAYNKGKPDTSKPPRPQPKDLKMRFRPVGSTYGPPETIGTSDEESEGEQASFKYPKGSKAEREERKRKHQQTEEAEKNGEVAPRKKSKKHSSKENGKMESSQDAGEGRADKHKKSKHGDEKKRKKAEKAA</sequence>
<reference evidence="2 3" key="1">
    <citation type="journal article" date="2024" name="IMA Fungus">
        <title>IMA Genome - F19 : A genome assembly and annotation guide to empower mycologists, including annotated draft genome sequences of Ceratocystis pirilliformis, Diaporthe australafricana, Fusarium ophioides, Paecilomyces lecythidis, and Sporothrix stenoceras.</title>
        <authorList>
            <person name="Aylward J."/>
            <person name="Wilson A.M."/>
            <person name="Visagie C.M."/>
            <person name="Spraker J."/>
            <person name="Barnes I."/>
            <person name="Buitendag C."/>
            <person name="Ceriani C."/>
            <person name="Del Mar Angel L."/>
            <person name="du Plessis D."/>
            <person name="Fuchs T."/>
            <person name="Gasser K."/>
            <person name="Kramer D."/>
            <person name="Li W."/>
            <person name="Munsamy K."/>
            <person name="Piso A."/>
            <person name="Price J.L."/>
            <person name="Sonnekus B."/>
            <person name="Thomas C."/>
            <person name="van der Nest A."/>
            <person name="van Dijk A."/>
            <person name="van Heerden A."/>
            <person name="van Vuuren N."/>
            <person name="Yilmaz N."/>
            <person name="Duong T.A."/>
            <person name="van der Merwe N.A."/>
            <person name="Wingfield M.J."/>
            <person name="Wingfield B.D."/>
        </authorList>
    </citation>
    <scope>NUCLEOTIDE SEQUENCE [LARGE SCALE GENOMIC DNA]</scope>
    <source>
        <strain evidence="2 3">CMW 18167</strain>
    </source>
</reference>
<dbReference type="PANTHER" id="PTHR28155:SF1">
    <property type="entry name" value="DNA-DIRECTED RNA POLYMERASE I SUBUNIT RPA34.5-DOMAIN-CONTAINING PROTEIN"/>
    <property type="match status" value="1"/>
</dbReference>
<evidence type="ECO:0008006" key="4">
    <source>
        <dbReference type="Google" id="ProtNLM"/>
    </source>
</evidence>
<keyword evidence="3" id="KW-1185">Reference proteome</keyword>
<dbReference type="InterPro" id="IPR013240">
    <property type="entry name" value="DNA-dir_RNA_pol1_su_RPA34"/>
</dbReference>